<protein>
    <submittedName>
        <fullName evidence="3">Uncharacterized protein</fullName>
    </submittedName>
</protein>
<sequence>MAEESDLDLSTLQTVQDDMDLDCESLVQALEFYNKIVEHLDGKELKKKAKNLVHVNALAIVKIVASQNTYIAQLEGRLQEMEKNLTSKSSVDQAQISAAVAKEVEKRFPDTESRNGKQENYCETHFRSDRQNSACHFQTQQSSNGSPET</sequence>
<gene>
    <name evidence="3" type="ORF">CDAR_2641</name>
</gene>
<evidence type="ECO:0000256" key="2">
    <source>
        <dbReference type="SAM" id="MobiDB-lite"/>
    </source>
</evidence>
<keyword evidence="4" id="KW-1185">Reference proteome</keyword>
<dbReference type="Proteomes" id="UP001054837">
    <property type="component" value="Unassembled WGS sequence"/>
</dbReference>
<dbReference type="AlphaFoldDB" id="A0AAV4MZP1"/>
<evidence type="ECO:0000256" key="1">
    <source>
        <dbReference type="SAM" id="Coils"/>
    </source>
</evidence>
<name>A0AAV4MZP1_9ARAC</name>
<accession>A0AAV4MZP1</accession>
<comment type="caution">
    <text evidence="3">The sequence shown here is derived from an EMBL/GenBank/DDBJ whole genome shotgun (WGS) entry which is preliminary data.</text>
</comment>
<organism evidence="3 4">
    <name type="scientific">Caerostris darwini</name>
    <dbReference type="NCBI Taxonomy" id="1538125"/>
    <lineage>
        <taxon>Eukaryota</taxon>
        <taxon>Metazoa</taxon>
        <taxon>Ecdysozoa</taxon>
        <taxon>Arthropoda</taxon>
        <taxon>Chelicerata</taxon>
        <taxon>Arachnida</taxon>
        <taxon>Araneae</taxon>
        <taxon>Araneomorphae</taxon>
        <taxon>Entelegynae</taxon>
        <taxon>Araneoidea</taxon>
        <taxon>Araneidae</taxon>
        <taxon>Caerostris</taxon>
    </lineage>
</organism>
<reference evidence="3 4" key="1">
    <citation type="submission" date="2021-06" db="EMBL/GenBank/DDBJ databases">
        <title>Caerostris darwini draft genome.</title>
        <authorList>
            <person name="Kono N."/>
            <person name="Arakawa K."/>
        </authorList>
    </citation>
    <scope>NUCLEOTIDE SEQUENCE [LARGE SCALE GENOMIC DNA]</scope>
</reference>
<dbReference type="EMBL" id="BPLQ01001011">
    <property type="protein sequence ID" value="GIX77406.1"/>
    <property type="molecule type" value="Genomic_DNA"/>
</dbReference>
<evidence type="ECO:0000313" key="3">
    <source>
        <dbReference type="EMBL" id="GIX77406.1"/>
    </source>
</evidence>
<feature type="region of interest" description="Disordered" evidence="2">
    <location>
        <begin position="104"/>
        <end position="125"/>
    </location>
</feature>
<keyword evidence="1" id="KW-0175">Coiled coil</keyword>
<feature type="coiled-coil region" evidence="1">
    <location>
        <begin position="64"/>
        <end position="91"/>
    </location>
</feature>
<evidence type="ECO:0000313" key="4">
    <source>
        <dbReference type="Proteomes" id="UP001054837"/>
    </source>
</evidence>
<proteinExistence type="predicted"/>